<dbReference type="InterPro" id="IPR013757">
    <property type="entry name" value="Topo_IIA_A_a_sf"/>
</dbReference>
<evidence type="ECO:0000256" key="6">
    <source>
        <dbReference type="ARBA" id="ARBA00023125"/>
    </source>
</evidence>
<keyword evidence="7 9" id="KW-0413">Isomerase</keyword>
<feature type="compositionally biased region" description="Acidic residues" evidence="11">
    <location>
        <begin position="906"/>
        <end position="929"/>
    </location>
</feature>
<dbReference type="FunFam" id="2.120.10.90:FF:000005">
    <property type="entry name" value="DNA topoisomerase 4 subunit A"/>
    <property type="match status" value="1"/>
</dbReference>
<comment type="function">
    <text evidence="9">A type II topoisomerase that negatively supercoils closed circular double-stranded (ds) DNA in an ATP-dependent manner to modulate DNA topology and maintain chromosomes in an underwound state. Negative supercoiling favors strand separation, and DNA replication, transcription, recombination and repair, all of which involve strand separation. Also able to catalyze the interconversion of other topological isomers of dsDNA rings, including catenanes and knotted rings. Type II topoisomerases break and join 2 DNA strands simultaneously in an ATP-dependent manner.</text>
</comment>
<dbReference type="PROSITE" id="PS52040">
    <property type="entry name" value="TOPO_IIA"/>
    <property type="match status" value="1"/>
</dbReference>
<dbReference type="InterPro" id="IPR050220">
    <property type="entry name" value="Type_II_DNA_Topoisomerases"/>
</dbReference>
<evidence type="ECO:0000256" key="10">
    <source>
        <dbReference type="PROSITE-ProRule" id="PRU01384"/>
    </source>
</evidence>
<dbReference type="GO" id="GO:0034335">
    <property type="term" value="F:DNA negative supercoiling activity"/>
    <property type="evidence" value="ECO:0007669"/>
    <property type="project" value="UniProtKB-ARBA"/>
</dbReference>
<keyword evidence="3 9" id="KW-0547">Nucleotide-binding</keyword>
<evidence type="ECO:0000256" key="2">
    <source>
        <dbReference type="ARBA" id="ARBA00008263"/>
    </source>
</evidence>
<dbReference type="Proteomes" id="UP000698335">
    <property type="component" value="Unassembled WGS sequence"/>
</dbReference>
<name>A0A930YN35_9ACTN</name>
<gene>
    <name evidence="9 13" type="primary">gyrA</name>
    <name evidence="13" type="ORF">HXK26_02760</name>
</gene>
<dbReference type="EMBL" id="JABZGW010000082">
    <property type="protein sequence ID" value="MBF4807603.1"/>
    <property type="molecule type" value="Genomic_DNA"/>
</dbReference>
<evidence type="ECO:0000256" key="8">
    <source>
        <dbReference type="ARBA" id="ARBA00063644"/>
    </source>
</evidence>
<evidence type="ECO:0000256" key="4">
    <source>
        <dbReference type="ARBA" id="ARBA00022840"/>
    </source>
</evidence>
<keyword evidence="4 9" id="KW-0067">ATP-binding</keyword>
<evidence type="ECO:0000256" key="5">
    <source>
        <dbReference type="ARBA" id="ARBA00023029"/>
    </source>
</evidence>
<evidence type="ECO:0000313" key="13">
    <source>
        <dbReference type="EMBL" id="MBF4807603.1"/>
    </source>
</evidence>
<comment type="catalytic activity">
    <reaction evidence="1 9 10">
        <text>ATP-dependent breakage, passage and rejoining of double-stranded DNA.</text>
        <dbReference type="EC" id="5.6.2.2"/>
    </reaction>
</comment>
<comment type="subcellular location">
    <subcellularLocation>
        <location evidence="9">Cytoplasm</location>
    </subcellularLocation>
</comment>
<feature type="active site" description="O-(5'-phospho-DNA)-tyrosine intermediate" evidence="9 10">
    <location>
        <position position="195"/>
    </location>
</feature>
<dbReference type="GO" id="GO:0006261">
    <property type="term" value="P:DNA-templated DNA replication"/>
    <property type="evidence" value="ECO:0007669"/>
    <property type="project" value="UniProtKB-UniRule"/>
</dbReference>
<feature type="compositionally biased region" description="Basic and acidic residues" evidence="11">
    <location>
        <begin position="1"/>
        <end position="11"/>
    </location>
</feature>
<keyword evidence="5 9" id="KW-0799">Topoisomerase</keyword>
<dbReference type="GO" id="GO:0005694">
    <property type="term" value="C:chromosome"/>
    <property type="evidence" value="ECO:0007669"/>
    <property type="project" value="InterPro"/>
</dbReference>
<dbReference type="Pfam" id="PF00521">
    <property type="entry name" value="DNA_topoisoIV"/>
    <property type="match status" value="1"/>
</dbReference>
<evidence type="ECO:0000256" key="1">
    <source>
        <dbReference type="ARBA" id="ARBA00000185"/>
    </source>
</evidence>
<dbReference type="NCBIfam" id="NF004043">
    <property type="entry name" value="PRK05560.1"/>
    <property type="match status" value="1"/>
</dbReference>
<dbReference type="SUPFAM" id="SSF101904">
    <property type="entry name" value="GyrA/ParC C-terminal domain-like"/>
    <property type="match status" value="1"/>
</dbReference>
<accession>A0A930YN35</accession>
<dbReference type="PANTHER" id="PTHR43493:SF5">
    <property type="entry name" value="DNA GYRASE SUBUNIT A, CHLOROPLASTIC_MITOCHONDRIAL"/>
    <property type="match status" value="1"/>
</dbReference>
<feature type="region of interest" description="Disordered" evidence="11">
    <location>
        <begin position="1"/>
        <end position="61"/>
    </location>
</feature>
<dbReference type="InterPro" id="IPR002205">
    <property type="entry name" value="Topo_IIA_dom_A"/>
</dbReference>
<comment type="caution">
    <text evidence="13">The sequence shown here is derived from an EMBL/GenBank/DDBJ whole genome shotgun (WGS) entry which is preliminary data.</text>
</comment>
<dbReference type="GO" id="GO:0009330">
    <property type="term" value="C:DNA topoisomerase type II (double strand cut, ATP-hydrolyzing) complex"/>
    <property type="evidence" value="ECO:0007669"/>
    <property type="project" value="TreeGrafter"/>
</dbReference>
<dbReference type="CDD" id="cd00187">
    <property type="entry name" value="TOP4c"/>
    <property type="match status" value="1"/>
</dbReference>
<dbReference type="PANTHER" id="PTHR43493">
    <property type="entry name" value="DNA GYRASE/TOPOISOMERASE SUBUNIT A"/>
    <property type="match status" value="1"/>
</dbReference>
<keyword evidence="9" id="KW-0963">Cytoplasm</keyword>
<feature type="domain" description="Topo IIA-type catalytic" evidence="12">
    <location>
        <begin position="107"/>
        <end position="572"/>
    </location>
</feature>
<organism evidence="13 14">
    <name type="scientific">Lancefieldella rimae</name>
    <dbReference type="NCBI Taxonomy" id="1383"/>
    <lineage>
        <taxon>Bacteria</taxon>
        <taxon>Bacillati</taxon>
        <taxon>Actinomycetota</taxon>
        <taxon>Coriobacteriia</taxon>
        <taxon>Coriobacteriales</taxon>
        <taxon>Atopobiaceae</taxon>
        <taxon>Lancefieldella</taxon>
    </lineage>
</organism>
<sequence>MADDTHTHDNDISNDIEDRDFDNQDEREDEYDENDGELDESSEDEFDAETGVSLAGATVSHTITDEAGTRLDLSDIHGGTLKPTDMADEMRTSFLEYSMSVIVARALPDVRDGLKPVHRRILYAMNEAGITPNKPHKKSAWAVGEVMGKYHPHGDSAIYDSMVRMSQDFSMRLPLIDGHGNFGSIDGDPPAAMRYTEARLTRSAMEMLADLNKNTVDMQPNYDEALTEPAVLPARFPNLLVNGSSGIAVGMATNIPPHNLGEVTEAVCMMIDNPDVTTEELMEVLPGPDFPTGGIIMGTQGIKDAYETGRGSITVRAKVHVESTKNGRQCLVVTEIPYQVNKGLLQEKIAQAVNEKKIEGISDMRDESNRKGMRIVIDLKRGEVPQVVLNNLYKRTQLQSNFGIIDLALVDGVPRTLSLREILRCYIDHQIDVVRRRTEFDLDKALKRVHILEGLLTAVDNIDEIVHIIRSSQDDAEAKRRMHERFDLDDIQGEAILQMRLRRLTGLARQDLVDEISQLREDIAYYEDLLAHENKILAVIADELRDISNRFSNKRRTQISDQDVQNLDVEDLIAEEDMVVTVTHAGYVKRVPVEIYRSQKRGGKGVQGVSLKENDFVEELFVASTHDYVLFFTNFGKVYRVKVHELPVGNRTTKGSAIVNVLSLSEGEKIAAVITTRDFPAENYLMFATKQGMVKKTAMSEYDRTRKDGIIAINLKQGDELVNVRRVHPGDKVILCSSDGKAILFDESQARAMGRGTSGVRGIMLKGEATMLGMEITNGNGDLFVITEKGYGKRTAVSEYPEHKRGGQGVFTITMTAKKGKLVACRVVGPQHEIMIMSEEGVVIRVKAVDISKLGRSTQGVKVMNIGADDHVSAIARMIVHKKKAPKHAENQGMLDLAAAGARDADETEGVDLGDEEELDESLIDEDDE</sequence>
<comment type="similarity">
    <text evidence="2 9">Belongs to the type II topoisomerase GyrA/ParC subunit family.</text>
</comment>
<dbReference type="InterPro" id="IPR005743">
    <property type="entry name" value="GyrA"/>
</dbReference>
<comment type="subunit">
    <text evidence="8">Heterotetramer composed of ParC and ParE.</text>
</comment>
<dbReference type="Gene3D" id="1.10.268.10">
    <property type="entry name" value="Topoisomerase, domain 3"/>
    <property type="match status" value="1"/>
</dbReference>
<dbReference type="GO" id="GO:0006265">
    <property type="term" value="P:DNA topological change"/>
    <property type="evidence" value="ECO:0007669"/>
    <property type="project" value="UniProtKB-UniRule"/>
</dbReference>
<dbReference type="FunFam" id="3.90.199.10:FF:000001">
    <property type="entry name" value="DNA gyrase subunit A"/>
    <property type="match status" value="1"/>
</dbReference>
<evidence type="ECO:0000313" key="14">
    <source>
        <dbReference type="Proteomes" id="UP000698335"/>
    </source>
</evidence>
<comment type="subunit">
    <text evidence="9">Heterotetramer, composed of two GyrA and two GyrB chains. In the heterotetramer, GyrA contains the active site tyrosine that forms a transient covalent intermediate with DNA, while GyrB binds cofactors and catalyzes ATP hydrolysis.</text>
</comment>
<dbReference type="Gene3D" id="3.90.199.10">
    <property type="entry name" value="Topoisomerase II, domain 5"/>
    <property type="match status" value="1"/>
</dbReference>
<proteinExistence type="inferred from homology"/>
<feature type="compositionally biased region" description="Acidic residues" evidence="11">
    <location>
        <begin position="12"/>
        <end position="48"/>
    </location>
</feature>
<reference evidence="13" key="1">
    <citation type="submission" date="2020-04" db="EMBL/GenBank/DDBJ databases">
        <title>Deep metagenomics examines the oral microbiome during advanced dental caries in children, revealing novel taxa and co-occurrences with host molecules.</title>
        <authorList>
            <person name="Baker J.L."/>
            <person name="Morton J.T."/>
            <person name="Dinis M."/>
            <person name="Alvarez R."/>
            <person name="Tran N.C."/>
            <person name="Knight R."/>
            <person name="Edlund A."/>
        </authorList>
    </citation>
    <scope>NUCLEOTIDE SEQUENCE</scope>
    <source>
        <strain evidence="13">JCVI_38_bin.5</strain>
    </source>
</reference>
<dbReference type="GO" id="GO:0005737">
    <property type="term" value="C:cytoplasm"/>
    <property type="evidence" value="ECO:0007669"/>
    <property type="project" value="UniProtKB-SubCell"/>
</dbReference>
<dbReference type="AlphaFoldDB" id="A0A930YN35"/>
<evidence type="ECO:0000256" key="3">
    <source>
        <dbReference type="ARBA" id="ARBA00022741"/>
    </source>
</evidence>
<dbReference type="Gene3D" id="2.120.10.90">
    <property type="entry name" value="DNA gyrase/topoisomerase IV, subunit A, C-terminal"/>
    <property type="match status" value="1"/>
</dbReference>
<dbReference type="InterPro" id="IPR013760">
    <property type="entry name" value="Topo_IIA-like_dom_sf"/>
</dbReference>
<dbReference type="InterPro" id="IPR035516">
    <property type="entry name" value="Gyrase/topoIV_suA_C"/>
</dbReference>
<dbReference type="SMART" id="SM00434">
    <property type="entry name" value="TOP4c"/>
    <property type="match status" value="1"/>
</dbReference>
<dbReference type="Pfam" id="PF03989">
    <property type="entry name" value="DNA_gyraseA_C"/>
    <property type="match status" value="6"/>
</dbReference>
<evidence type="ECO:0000256" key="7">
    <source>
        <dbReference type="ARBA" id="ARBA00023235"/>
    </source>
</evidence>
<keyword evidence="6 9" id="KW-0238">DNA-binding</keyword>
<dbReference type="GO" id="GO:0005524">
    <property type="term" value="F:ATP binding"/>
    <property type="evidence" value="ECO:0007669"/>
    <property type="project" value="UniProtKB-UniRule"/>
</dbReference>
<dbReference type="HAMAP" id="MF_01897">
    <property type="entry name" value="GyrA"/>
    <property type="match status" value="1"/>
</dbReference>
<dbReference type="NCBIfam" id="TIGR01063">
    <property type="entry name" value="gyrA"/>
    <property type="match status" value="1"/>
</dbReference>
<dbReference type="Gene3D" id="3.30.1360.40">
    <property type="match status" value="1"/>
</dbReference>
<dbReference type="NCBIfam" id="NF004044">
    <property type="entry name" value="PRK05561.1"/>
    <property type="match status" value="1"/>
</dbReference>
<evidence type="ECO:0000256" key="9">
    <source>
        <dbReference type="HAMAP-Rule" id="MF_01897"/>
    </source>
</evidence>
<dbReference type="InterPro" id="IPR006691">
    <property type="entry name" value="GyrA/parC_rep"/>
</dbReference>
<dbReference type="InterPro" id="IPR013758">
    <property type="entry name" value="Topo_IIA_A/C_ab"/>
</dbReference>
<evidence type="ECO:0000259" key="12">
    <source>
        <dbReference type="PROSITE" id="PS52040"/>
    </source>
</evidence>
<dbReference type="FunFam" id="3.30.1360.40:FF:000002">
    <property type="entry name" value="DNA gyrase subunit A"/>
    <property type="match status" value="1"/>
</dbReference>
<evidence type="ECO:0000256" key="11">
    <source>
        <dbReference type="SAM" id="MobiDB-lite"/>
    </source>
</evidence>
<dbReference type="FunFam" id="1.10.268.10:FF:000001">
    <property type="entry name" value="DNA gyrase subunit A"/>
    <property type="match status" value="1"/>
</dbReference>
<dbReference type="SUPFAM" id="SSF56719">
    <property type="entry name" value="Type II DNA topoisomerase"/>
    <property type="match status" value="1"/>
</dbReference>
<feature type="short sequence motif" description="GyrA-box" evidence="9">
    <location>
        <begin position="599"/>
        <end position="605"/>
    </location>
</feature>
<dbReference type="GO" id="GO:0003677">
    <property type="term" value="F:DNA binding"/>
    <property type="evidence" value="ECO:0007669"/>
    <property type="project" value="UniProtKB-UniRule"/>
</dbReference>
<feature type="region of interest" description="Disordered" evidence="11">
    <location>
        <begin position="890"/>
        <end position="929"/>
    </location>
</feature>
<dbReference type="EC" id="5.6.2.2" evidence="9"/>
<protein>
    <recommendedName>
        <fullName evidence="9">DNA gyrase subunit A</fullName>
        <ecNumber evidence="9">5.6.2.2</ecNumber>
    </recommendedName>
</protein>
<comment type="miscellaneous">
    <text evidence="9">Few gyrases are as efficient as E.coli at forming negative supercoils. Not all organisms have 2 type II topoisomerases; in organisms with a single type II topoisomerase this enzyme also has to decatenate newly replicated chromosomes.</text>
</comment>